<protein>
    <submittedName>
        <fullName evidence="2">Uncharacterized protein</fullName>
    </submittedName>
</protein>
<dbReference type="WBParaSite" id="ES5_v2.g12989.t1">
    <property type="protein sequence ID" value="ES5_v2.g12989.t1"/>
    <property type="gene ID" value="ES5_v2.g12989"/>
</dbReference>
<organism evidence="1 2">
    <name type="scientific">Panagrolaimus sp. ES5</name>
    <dbReference type="NCBI Taxonomy" id="591445"/>
    <lineage>
        <taxon>Eukaryota</taxon>
        <taxon>Metazoa</taxon>
        <taxon>Ecdysozoa</taxon>
        <taxon>Nematoda</taxon>
        <taxon>Chromadorea</taxon>
        <taxon>Rhabditida</taxon>
        <taxon>Tylenchina</taxon>
        <taxon>Panagrolaimomorpha</taxon>
        <taxon>Panagrolaimoidea</taxon>
        <taxon>Panagrolaimidae</taxon>
        <taxon>Panagrolaimus</taxon>
    </lineage>
</organism>
<proteinExistence type="predicted"/>
<dbReference type="Proteomes" id="UP000887579">
    <property type="component" value="Unplaced"/>
</dbReference>
<sequence length="166" mass="18486">MSNISFFLFAVVAVICFLSSIDPISACAPIELRYPNGTVAARSRRSIGNVEVEFPVTLTLLTEYIFDNAFINQKNVDIIEKEIQTIVKLDNPGKIKFAVNERVVTANENGYLHISFTFFQGPLACENIAETFQIAILPISKVKESKLVCENENYVIKAAAKAHKKN</sequence>
<reference evidence="2" key="1">
    <citation type="submission" date="2022-11" db="UniProtKB">
        <authorList>
            <consortium name="WormBaseParasite"/>
        </authorList>
    </citation>
    <scope>IDENTIFICATION</scope>
</reference>
<name>A0AC34F737_9BILA</name>
<accession>A0AC34F737</accession>
<evidence type="ECO:0000313" key="1">
    <source>
        <dbReference type="Proteomes" id="UP000887579"/>
    </source>
</evidence>
<evidence type="ECO:0000313" key="2">
    <source>
        <dbReference type="WBParaSite" id="ES5_v2.g12989.t1"/>
    </source>
</evidence>